<name>A0A8J2V5N1_9PROT</name>
<gene>
    <name evidence="1" type="ORF">GCM10011342_23550</name>
</gene>
<comment type="caution">
    <text evidence="1">The sequence shown here is derived from an EMBL/GenBank/DDBJ whole genome shotgun (WGS) entry which is preliminary data.</text>
</comment>
<dbReference type="InterPro" id="IPR035069">
    <property type="entry name" value="TTHA1013/TTHA0281-like"/>
</dbReference>
<keyword evidence="2" id="KW-1185">Reference proteome</keyword>
<dbReference type="Proteomes" id="UP000613582">
    <property type="component" value="Unassembled WGS sequence"/>
</dbReference>
<dbReference type="RefSeq" id="WP_188158229.1">
    <property type="nucleotide sequence ID" value="NZ_CP042288.1"/>
</dbReference>
<accession>A0A8J2V5N1</accession>
<evidence type="ECO:0008006" key="3">
    <source>
        <dbReference type="Google" id="ProtNLM"/>
    </source>
</evidence>
<organism evidence="1 2">
    <name type="scientific">Aquisalinus flavus</name>
    <dbReference type="NCBI Taxonomy" id="1526572"/>
    <lineage>
        <taxon>Bacteria</taxon>
        <taxon>Pseudomonadati</taxon>
        <taxon>Pseudomonadota</taxon>
        <taxon>Alphaproteobacteria</taxon>
        <taxon>Parvularculales</taxon>
        <taxon>Parvularculaceae</taxon>
        <taxon>Aquisalinus</taxon>
    </lineage>
</organism>
<evidence type="ECO:0000313" key="1">
    <source>
        <dbReference type="EMBL" id="GGD14076.1"/>
    </source>
</evidence>
<sequence length="84" mass="9534">MMPDKKSFRVTARWDDEAKVFYSDSNINGLHIEAETLEEFEALIFDTAVDLVLANHFTPAELASKPLRELLPTILWEKPEAVSA</sequence>
<dbReference type="Gene3D" id="3.30.2390.10">
    <property type="entry name" value="TTHA1013-like"/>
    <property type="match status" value="1"/>
</dbReference>
<proteinExistence type="predicted"/>
<protein>
    <recommendedName>
        <fullName evidence="3">DUF1902 domain-containing protein</fullName>
    </recommendedName>
</protein>
<reference evidence="1" key="2">
    <citation type="submission" date="2020-09" db="EMBL/GenBank/DDBJ databases">
        <authorList>
            <person name="Sun Q."/>
            <person name="Zhou Y."/>
        </authorList>
    </citation>
    <scope>NUCLEOTIDE SEQUENCE</scope>
    <source>
        <strain evidence="1">CGMCC 1.12921</strain>
    </source>
</reference>
<reference evidence="1" key="1">
    <citation type="journal article" date="2014" name="Int. J. Syst. Evol. Microbiol.">
        <title>Complete genome sequence of Corynebacterium casei LMG S-19264T (=DSM 44701T), isolated from a smear-ripened cheese.</title>
        <authorList>
            <consortium name="US DOE Joint Genome Institute (JGI-PGF)"/>
            <person name="Walter F."/>
            <person name="Albersmeier A."/>
            <person name="Kalinowski J."/>
            <person name="Ruckert C."/>
        </authorList>
    </citation>
    <scope>NUCLEOTIDE SEQUENCE</scope>
    <source>
        <strain evidence="1">CGMCC 1.12921</strain>
    </source>
</reference>
<dbReference type="SUPFAM" id="SSF143100">
    <property type="entry name" value="TTHA1013/TTHA0281-like"/>
    <property type="match status" value="1"/>
</dbReference>
<dbReference type="EMBL" id="BMGH01000001">
    <property type="protein sequence ID" value="GGD14076.1"/>
    <property type="molecule type" value="Genomic_DNA"/>
</dbReference>
<evidence type="ECO:0000313" key="2">
    <source>
        <dbReference type="Proteomes" id="UP000613582"/>
    </source>
</evidence>
<dbReference type="AlphaFoldDB" id="A0A8J2V5N1"/>